<sequence>MTAARGYSARVLQRPSATAPGGIVIADIAVAALAAVSLLAGAVVIGQARASLDVFLYISELGALGMPTASQFQVGFVLVVAGILLVAVVVRDVRTRLPLLRGVAPAAALVAAAALFLVAAAVPCSSGCPSLLTDAAQWRDWVHIVAAVLAFVAGCLAMLQFATARDRWLARLSTAGGITVGVVAATGGIISLARGNTDIGSTLEYVAAAIGIVWMLAMLIVHALPAPGSQRPSALDVSLTSTSVPNGR</sequence>
<evidence type="ECO:0000313" key="4">
    <source>
        <dbReference type="Proteomes" id="UP000321749"/>
    </source>
</evidence>
<feature type="transmembrane region" description="Helical" evidence="2">
    <location>
        <begin position="21"/>
        <end position="48"/>
    </location>
</feature>
<keyword evidence="4" id="KW-1185">Reference proteome</keyword>
<keyword evidence="2" id="KW-1133">Transmembrane helix</keyword>
<comment type="caution">
    <text evidence="3">The sequence shown here is derived from an EMBL/GenBank/DDBJ whole genome shotgun (WGS) entry which is preliminary data.</text>
</comment>
<accession>A0AA87URG6</accession>
<name>A0AA87URG6_9MICO</name>
<evidence type="ECO:0000313" key="3">
    <source>
        <dbReference type="EMBL" id="GEK79455.1"/>
    </source>
</evidence>
<dbReference type="Proteomes" id="UP000321749">
    <property type="component" value="Unassembled WGS sequence"/>
</dbReference>
<feature type="transmembrane region" description="Helical" evidence="2">
    <location>
        <begin position="205"/>
        <end position="224"/>
    </location>
</feature>
<protein>
    <recommendedName>
        <fullName evidence="5">DUF998 domain-containing protein</fullName>
    </recommendedName>
</protein>
<feature type="transmembrane region" description="Helical" evidence="2">
    <location>
        <begin position="68"/>
        <end position="90"/>
    </location>
</feature>
<evidence type="ECO:0000256" key="2">
    <source>
        <dbReference type="SAM" id="Phobius"/>
    </source>
</evidence>
<proteinExistence type="predicted"/>
<feature type="transmembrane region" description="Helical" evidence="2">
    <location>
        <begin position="174"/>
        <end position="193"/>
    </location>
</feature>
<gene>
    <name evidence="3" type="ORF">ABA31_08060</name>
</gene>
<feature type="region of interest" description="Disordered" evidence="1">
    <location>
        <begin position="228"/>
        <end position="248"/>
    </location>
</feature>
<feature type="transmembrane region" description="Helical" evidence="2">
    <location>
        <begin position="141"/>
        <end position="162"/>
    </location>
</feature>
<evidence type="ECO:0000256" key="1">
    <source>
        <dbReference type="SAM" id="MobiDB-lite"/>
    </source>
</evidence>
<feature type="transmembrane region" description="Helical" evidence="2">
    <location>
        <begin position="102"/>
        <end position="121"/>
    </location>
</feature>
<dbReference type="AlphaFoldDB" id="A0AA87URG6"/>
<dbReference type="InterPro" id="IPR009339">
    <property type="entry name" value="DUF998"/>
</dbReference>
<dbReference type="EMBL" id="BJUU01000003">
    <property type="protein sequence ID" value="GEK79455.1"/>
    <property type="molecule type" value="Genomic_DNA"/>
</dbReference>
<organism evidence="3 4">
    <name type="scientific">Agrococcus baldri</name>
    <dbReference type="NCBI Taxonomy" id="153730"/>
    <lineage>
        <taxon>Bacteria</taxon>
        <taxon>Bacillati</taxon>
        <taxon>Actinomycetota</taxon>
        <taxon>Actinomycetes</taxon>
        <taxon>Micrococcales</taxon>
        <taxon>Microbacteriaceae</taxon>
        <taxon>Agrococcus</taxon>
    </lineage>
</organism>
<feature type="compositionally biased region" description="Polar residues" evidence="1">
    <location>
        <begin position="238"/>
        <end position="248"/>
    </location>
</feature>
<reference evidence="3 4" key="1">
    <citation type="submission" date="2019-07" db="EMBL/GenBank/DDBJ databases">
        <title>Whole genome shotgun sequence of Agrococcus baldri NBRC 103055.</title>
        <authorList>
            <person name="Hosoyama A."/>
            <person name="Uohara A."/>
            <person name="Ohji S."/>
            <person name="Ichikawa N."/>
        </authorList>
    </citation>
    <scope>NUCLEOTIDE SEQUENCE [LARGE SCALE GENOMIC DNA]</scope>
    <source>
        <strain evidence="3 4">NBRC 103055</strain>
    </source>
</reference>
<dbReference type="Pfam" id="PF06197">
    <property type="entry name" value="DUF998"/>
    <property type="match status" value="1"/>
</dbReference>
<evidence type="ECO:0008006" key="5">
    <source>
        <dbReference type="Google" id="ProtNLM"/>
    </source>
</evidence>
<keyword evidence="2" id="KW-0812">Transmembrane</keyword>
<keyword evidence="2" id="KW-0472">Membrane</keyword>